<dbReference type="PROSITE" id="PS51273">
    <property type="entry name" value="GATASE_TYPE_1"/>
    <property type="match status" value="1"/>
</dbReference>
<reference evidence="1" key="1">
    <citation type="journal article" date="2022" name="Cell Host Microbe">
        <title>Colonization of the live biotherapeutic product VE303 and modulation of the microbiota and metabolites in healthy volunteers.</title>
        <authorList>
            <person name="Dsouza M."/>
            <person name="Menon R."/>
            <person name="Crossette E."/>
            <person name="Bhattarai S.K."/>
            <person name="Schneider J."/>
            <person name="Kim Y.G."/>
            <person name="Reddy S."/>
            <person name="Caballero S."/>
            <person name="Felix C."/>
            <person name="Cornacchione L."/>
            <person name="Hendrickson J."/>
            <person name="Watson A.R."/>
            <person name="Minot S.S."/>
            <person name="Greenfield N."/>
            <person name="Schopf L."/>
            <person name="Szabady R."/>
            <person name="Patarroyo J."/>
            <person name="Smith W."/>
            <person name="Harrison P."/>
            <person name="Kuijper E.J."/>
            <person name="Kelly C.P."/>
            <person name="Olle B."/>
            <person name="Bobilev D."/>
            <person name="Silber J.L."/>
            <person name="Bucci V."/>
            <person name="Roberts B."/>
            <person name="Faith J."/>
            <person name="Norman J.M."/>
        </authorList>
    </citation>
    <scope>NUCLEOTIDE SEQUENCE</scope>
    <source>
        <strain evidence="1">VE303-04</strain>
    </source>
</reference>
<dbReference type="GeneID" id="57970385"/>
<protein>
    <submittedName>
        <fullName evidence="1">Gamma-glutamyl-gamma-aminobutyrate hydrolase family protein</fullName>
    </submittedName>
</protein>
<gene>
    <name evidence="1" type="ORF">K5I21_11220</name>
</gene>
<dbReference type="RefSeq" id="WP_009299232.1">
    <property type="nucleotide sequence ID" value="NZ_BAABZD010000018.1"/>
</dbReference>
<dbReference type="EMBL" id="JAINVB010000001">
    <property type="protein sequence ID" value="MCK0086429.1"/>
    <property type="molecule type" value="Genomic_DNA"/>
</dbReference>
<dbReference type="CDD" id="cd01745">
    <property type="entry name" value="GATase1_2"/>
    <property type="match status" value="1"/>
</dbReference>
<dbReference type="Gene3D" id="3.40.50.880">
    <property type="match status" value="1"/>
</dbReference>
<dbReference type="PANTHER" id="PTHR43235:SF1">
    <property type="entry name" value="GLUTAMINE AMIDOTRANSFERASE PB2B2.05-RELATED"/>
    <property type="match status" value="1"/>
</dbReference>
<proteinExistence type="predicted"/>
<dbReference type="GO" id="GO:0033969">
    <property type="term" value="F:gamma-glutamyl-gamma-aminobutyrate hydrolase activity"/>
    <property type="evidence" value="ECO:0007669"/>
    <property type="project" value="TreeGrafter"/>
</dbReference>
<dbReference type="GO" id="GO:0006598">
    <property type="term" value="P:polyamine catabolic process"/>
    <property type="evidence" value="ECO:0007669"/>
    <property type="project" value="TreeGrafter"/>
</dbReference>
<keyword evidence="1" id="KW-0378">Hydrolase</keyword>
<dbReference type="GO" id="GO:0005829">
    <property type="term" value="C:cytosol"/>
    <property type="evidence" value="ECO:0007669"/>
    <property type="project" value="TreeGrafter"/>
</dbReference>
<dbReference type="InterPro" id="IPR044668">
    <property type="entry name" value="PuuD-like"/>
</dbReference>
<comment type="caution">
    <text evidence="1">The sequence shown here is derived from an EMBL/GenBank/DDBJ whole genome shotgun (WGS) entry which is preliminary data.</text>
</comment>
<dbReference type="AlphaFoldDB" id="A0AAW5F4F2"/>
<dbReference type="InterPro" id="IPR029062">
    <property type="entry name" value="Class_I_gatase-like"/>
</dbReference>
<dbReference type="InterPro" id="IPR011697">
    <property type="entry name" value="Peptidase_C26"/>
</dbReference>
<name>A0AAW5F4F2_CLOSY</name>
<dbReference type="SUPFAM" id="SSF52317">
    <property type="entry name" value="Class I glutamine amidotransferase-like"/>
    <property type="match status" value="1"/>
</dbReference>
<dbReference type="Pfam" id="PF07722">
    <property type="entry name" value="Peptidase_C26"/>
    <property type="match status" value="1"/>
</dbReference>
<dbReference type="Proteomes" id="UP001203136">
    <property type="component" value="Unassembled WGS sequence"/>
</dbReference>
<dbReference type="PANTHER" id="PTHR43235">
    <property type="entry name" value="GLUTAMINE AMIDOTRANSFERASE PB2B2.05-RELATED"/>
    <property type="match status" value="1"/>
</dbReference>
<evidence type="ECO:0000313" key="1">
    <source>
        <dbReference type="EMBL" id="MCK0086429.1"/>
    </source>
</evidence>
<evidence type="ECO:0000313" key="2">
    <source>
        <dbReference type="Proteomes" id="UP001203136"/>
    </source>
</evidence>
<accession>A0AAW5F4F2</accession>
<organism evidence="1 2">
    <name type="scientific">Clostridium symbiosum</name>
    <name type="common">Bacteroides symbiosus</name>
    <dbReference type="NCBI Taxonomy" id="1512"/>
    <lineage>
        <taxon>Bacteria</taxon>
        <taxon>Bacillati</taxon>
        <taxon>Bacillota</taxon>
        <taxon>Clostridia</taxon>
        <taxon>Lachnospirales</taxon>
        <taxon>Lachnospiraceae</taxon>
        <taxon>Otoolea</taxon>
    </lineage>
</organism>
<sequence length="248" mass="27369">MKPLIGITCNYDYRDEIGSVSHMGIAGQKWHFLADNYIDSIERAGGIPVMIPICRNMETVKEMVAGMAGILFSGGHDINPQEYGEDAKSYCGTIMPMRDRQDVDLARYIINETGKAVLGICRGIQILNVAAGGNLYQDLEKEGGFGHHFNDMYPMNSVSHRILVNEGTRLGKILGKETAGVNSFHHQAVREPGTGFIISAVSTDGVTEAIEMEGSRFVAATQWHPEMMHDSEEQQAIFRAFVEACRVK</sequence>